<evidence type="ECO:0000256" key="1">
    <source>
        <dbReference type="ARBA" id="ARBA00004308"/>
    </source>
</evidence>
<dbReference type="PANTHER" id="PTHR24092">
    <property type="entry name" value="PROBABLE PHOSPHOLIPID-TRANSPORTING ATPASE"/>
    <property type="match status" value="1"/>
</dbReference>
<name>A0A8T8SA09_9BASI</name>
<reference evidence="5" key="1">
    <citation type="submission" date="2016-04" db="EMBL/GenBank/DDBJ databases">
        <authorList>
            <person name="Nguyen H.D."/>
            <person name="Samba Siva P."/>
            <person name="Cullis J."/>
            <person name="Levesque C.A."/>
            <person name="Hambleton S."/>
        </authorList>
    </citation>
    <scope>NUCLEOTIDE SEQUENCE</scope>
    <source>
        <strain evidence="5">DAOMC 236416</strain>
    </source>
</reference>
<evidence type="ECO:0000313" key="6">
    <source>
        <dbReference type="Proteomes" id="UP000077521"/>
    </source>
</evidence>
<sequence length="97" mass="10134">MIAFTLLLMCTSCAVIGGFALSDGGNNDLGQIGYISSDKTGILTQNVMEFKKCSFNGVPHGEGTSEAIVGAMKSEGKDTSGLDEYAQAAHSERVKDP</sequence>
<proteinExistence type="predicted"/>
<feature type="region of interest" description="Disordered" evidence="3">
    <location>
        <begin position="73"/>
        <end position="97"/>
    </location>
</feature>
<dbReference type="GO" id="GO:0005886">
    <property type="term" value="C:plasma membrane"/>
    <property type="evidence" value="ECO:0007669"/>
    <property type="project" value="TreeGrafter"/>
</dbReference>
<dbReference type="EMBL" id="LWDF02002523">
    <property type="protein sequence ID" value="KAE8235869.1"/>
    <property type="molecule type" value="Genomic_DNA"/>
</dbReference>
<gene>
    <name evidence="5" type="ORF">A4X13_0g9349</name>
</gene>
<keyword evidence="4" id="KW-0732">Signal</keyword>
<dbReference type="PANTHER" id="PTHR24092:SF180">
    <property type="entry name" value="PHOSPHOLIPID-TRANSPORTING ATPASE DNF1-RELATED"/>
    <property type="match status" value="1"/>
</dbReference>
<evidence type="ECO:0000256" key="4">
    <source>
        <dbReference type="SAM" id="SignalP"/>
    </source>
</evidence>
<comment type="subcellular location">
    <subcellularLocation>
        <location evidence="1">Endomembrane system</location>
    </subcellularLocation>
</comment>
<evidence type="ECO:0000313" key="5">
    <source>
        <dbReference type="EMBL" id="KAE8235869.1"/>
    </source>
</evidence>
<dbReference type="GO" id="GO:0045332">
    <property type="term" value="P:phospholipid translocation"/>
    <property type="evidence" value="ECO:0007669"/>
    <property type="project" value="TreeGrafter"/>
</dbReference>
<dbReference type="AlphaFoldDB" id="A0A8T8SA09"/>
<comment type="caution">
    <text evidence="5">The sequence shown here is derived from an EMBL/GenBank/DDBJ whole genome shotgun (WGS) entry which is preliminary data.</text>
</comment>
<evidence type="ECO:0000256" key="2">
    <source>
        <dbReference type="ARBA" id="ARBA00022448"/>
    </source>
</evidence>
<dbReference type="GO" id="GO:0140326">
    <property type="term" value="F:ATPase-coupled intramembrane lipid transporter activity"/>
    <property type="evidence" value="ECO:0007669"/>
    <property type="project" value="TreeGrafter"/>
</dbReference>
<protein>
    <recommendedName>
        <fullName evidence="7">Pectate lyase</fullName>
    </recommendedName>
</protein>
<evidence type="ECO:0008006" key="7">
    <source>
        <dbReference type="Google" id="ProtNLM"/>
    </source>
</evidence>
<keyword evidence="2" id="KW-0813">Transport</keyword>
<organism evidence="5 6">
    <name type="scientific">Tilletia indica</name>
    <dbReference type="NCBI Taxonomy" id="43049"/>
    <lineage>
        <taxon>Eukaryota</taxon>
        <taxon>Fungi</taxon>
        <taxon>Dikarya</taxon>
        <taxon>Basidiomycota</taxon>
        <taxon>Ustilaginomycotina</taxon>
        <taxon>Exobasidiomycetes</taxon>
        <taxon>Tilletiales</taxon>
        <taxon>Tilletiaceae</taxon>
        <taxon>Tilletia</taxon>
    </lineage>
</organism>
<accession>A0A8T8SA09</accession>
<keyword evidence="6" id="KW-1185">Reference proteome</keyword>
<dbReference type="Proteomes" id="UP000077521">
    <property type="component" value="Unassembled WGS sequence"/>
</dbReference>
<feature type="chain" id="PRO_5035816613" description="Pectate lyase" evidence="4">
    <location>
        <begin position="21"/>
        <end position="97"/>
    </location>
</feature>
<reference evidence="5" key="2">
    <citation type="journal article" date="2019" name="IMA Fungus">
        <title>Genome sequencing and comparison of five Tilletia species to identify candidate genes for the detection of regulated species infecting wheat.</title>
        <authorList>
            <person name="Nguyen H.D.T."/>
            <person name="Sultana T."/>
            <person name="Kesanakurti P."/>
            <person name="Hambleton S."/>
        </authorList>
    </citation>
    <scope>NUCLEOTIDE SEQUENCE</scope>
    <source>
        <strain evidence="5">DAOMC 236416</strain>
    </source>
</reference>
<feature type="signal peptide" evidence="4">
    <location>
        <begin position="1"/>
        <end position="20"/>
    </location>
</feature>
<evidence type="ECO:0000256" key="3">
    <source>
        <dbReference type="SAM" id="MobiDB-lite"/>
    </source>
</evidence>